<sequence length="201" mass="23295">MEKKQDLRVVKTLEAIKKAFFELLEEKGFEAITIKDITEKARINRGTFYAHYHDKYHCLSSYESEFMEGIIDIAKRHDPSKRTINFKNDSLSIAIEIFQYLYLNKDMLKALLSPKGDPYFQSKLKQTMWELLFEKTTPSLINSDQMRVSPEYFASYISGAHLSVIQVWLNNGCKETPEEMAKVLSMLTVKGPFYAAGLIRD</sequence>
<dbReference type="InterPro" id="IPR001647">
    <property type="entry name" value="HTH_TetR"/>
</dbReference>
<evidence type="ECO:0000256" key="2">
    <source>
        <dbReference type="PROSITE-ProRule" id="PRU00335"/>
    </source>
</evidence>
<comment type="caution">
    <text evidence="4">The sequence shown here is derived from an EMBL/GenBank/DDBJ whole genome shotgun (WGS) entry which is preliminary data.</text>
</comment>
<dbReference type="PANTHER" id="PTHR43479">
    <property type="entry name" value="ACREF/ENVCD OPERON REPRESSOR-RELATED"/>
    <property type="match status" value="1"/>
</dbReference>
<keyword evidence="5" id="KW-1185">Reference proteome</keyword>
<evidence type="ECO:0000313" key="4">
    <source>
        <dbReference type="EMBL" id="MFC5540486.1"/>
    </source>
</evidence>
<dbReference type="InterPro" id="IPR039532">
    <property type="entry name" value="TetR_C_Firmicutes"/>
</dbReference>
<organism evidence="4 5">
    <name type="scientific">Ureibacillus suwonensis</name>
    <dbReference type="NCBI Taxonomy" id="313007"/>
    <lineage>
        <taxon>Bacteria</taxon>
        <taxon>Bacillati</taxon>
        <taxon>Bacillota</taxon>
        <taxon>Bacilli</taxon>
        <taxon>Bacillales</taxon>
        <taxon>Caryophanaceae</taxon>
        <taxon>Ureibacillus</taxon>
    </lineage>
</organism>
<dbReference type="Proteomes" id="UP001595978">
    <property type="component" value="Unassembled WGS sequence"/>
</dbReference>
<dbReference type="SUPFAM" id="SSF46689">
    <property type="entry name" value="Homeodomain-like"/>
    <property type="match status" value="1"/>
</dbReference>
<evidence type="ECO:0000256" key="1">
    <source>
        <dbReference type="ARBA" id="ARBA00023125"/>
    </source>
</evidence>
<reference evidence="5" key="1">
    <citation type="journal article" date="2019" name="Int. J. Syst. Evol. Microbiol.">
        <title>The Global Catalogue of Microorganisms (GCM) 10K type strain sequencing project: providing services to taxonomists for standard genome sequencing and annotation.</title>
        <authorList>
            <consortium name="The Broad Institute Genomics Platform"/>
            <consortium name="The Broad Institute Genome Sequencing Center for Infectious Disease"/>
            <person name="Wu L."/>
            <person name="Ma J."/>
        </authorList>
    </citation>
    <scope>NUCLEOTIDE SEQUENCE [LARGE SCALE GENOMIC DNA]</scope>
    <source>
        <strain evidence="5">CCUG 56331</strain>
    </source>
</reference>
<dbReference type="PROSITE" id="PS50977">
    <property type="entry name" value="HTH_TETR_2"/>
    <property type="match status" value="1"/>
</dbReference>
<keyword evidence="1 2" id="KW-0238">DNA-binding</keyword>
<gene>
    <name evidence="4" type="ORF">ACFPOH_01580</name>
</gene>
<dbReference type="PANTHER" id="PTHR43479:SF7">
    <property type="entry name" value="TETR-FAMILY TRANSCRIPTIONAL REGULATOR"/>
    <property type="match status" value="1"/>
</dbReference>
<proteinExistence type="predicted"/>
<dbReference type="Pfam" id="PF00440">
    <property type="entry name" value="TetR_N"/>
    <property type="match status" value="1"/>
</dbReference>
<protein>
    <submittedName>
        <fullName evidence="4">TetR/AcrR family transcriptional regulator</fullName>
    </submittedName>
</protein>
<accession>A0ABW0R876</accession>
<evidence type="ECO:0000313" key="5">
    <source>
        <dbReference type="Proteomes" id="UP001595978"/>
    </source>
</evidence>
<dbReference type="InterPro" id="IPR050624">
    <property type="entry name" value="HTH-type_Tx_Regulator"/>
</dbReference>
<dbReference type="EMBL" id="JBHSNQ010000016">
    <property type="protein sequence ID" value="MFC5540486.1"/>
    <property type="molecule type" value="Genomic_DNA"/>
</dbReference>
<dbReference type="Gene3D" id="1.10.357.10">
    <property type="entry name" value="Tetracycline Repressor, domain 2"/>
    <property type="match status" value="1"/>
</dbReference>
<name>A0ABW0R876_9BACL</name>
<feature type="DNA-binding region" description="H-T-H motif" evidence="2">
    <location>
        <begin position="33"/>
        <end position="52"/>
    </location>
</feature>
<evidence type="ECO:0000259" key="3">
    <source>
        <dbReference type="PROSITE" id="PS50977"/>
    </source>
</evidence>
<dbReference type="InterPro" id="IPR009057">
    <property type="entry name" value="Homeodomain-like_sf"/>
</dbReference>
<feature type="domain" description="HTH tetR-type" evidence="3">
    <location>
        <begin position="10"/>
        <end position="70"/>
    </location>
</feature>
<dbReference type="RefSeq" id="WP_390308684.1">
    <property type="nucleotide sequence ID" value="NZ_JBHSNQ010000016.1"/>
</dbReference>
<dbReference type="Pfam" id="PF14278">
    <property type="entry name" value="TetR_C_8"/>
    <property type="match status" value="1"/>
</dbReference>